<dbReference type="GO" id="GO:0008061">
    <property type="term" value="F:chitin binding"/>
    <property type="evidence" value="ECO:0007669"/>
    <property type="project" value="InterPro"/>
</dbReference>
<dbReference type="SUPFAM" id="SSF57625">
    <property type="entry name" value="Invertebrate chitin-binding proteins"/>
    <property type="match status" value="1"/>
</dbReference>
<dbReference type="Gene3D" id="2.10.25.10">
    <property type="entry name" value="Laminin"/>
    <property type="match status" value="1"/>
</dbReference>
<name>A0A1B0D0P7_PHLPP</name>
<dbReference type="Pfam" id="PF23244">
    <property type="entry name" value="VWF"/>
    <property type="match status" value="1"/>
</dbReference>
<dbReference type="Gene3D" id="2.170.140.10">
    <property type="entry name" value="Chitin binding domain"/>
    <property type="match status" value="1"/>
</dbReference>
<dbReference type="SUPFAM" id="SSF57603">
    <property type="entry name" value="FnI-like domain"/>
    <property type="match status" value="1"/>
</dbReference>
<evidence type="ECO:0000313" key="5">
    <source>
        <dbReference type="Proteomes" id="UP000092462"/>
    </source>
</evidence>
<evidence type="ECO:0000313" key="4">
    <source>
        <dbReference type="EnsemblMetazoa" id="PPAI000919-PA"/>
    </source>
</evidence>
<dbReference type="InterPro" id="IPR036508">
    <property type="entry name" value="Chitin-bd_dom_sf"/>
</dbReference>
<dbReference type="InterPro" id="IPR001007">
    <property type="entry name" value="VWF_dom"/>
</dbReference>
<dbReference type="PROSITE" id="PS50940">
    <property type="entry name" value="CHIT_BIND_II"/>
    <property type="match status" value="1"/>
</dbReference>
<dbReference type="InterPro" id="IPR001846">
    <property type="entry name" value="VWF_type-D"/>
</dbReference>
<dbReference type="GO" id="GO:0031012">
    <property type="term" value="C:extracellular matrix"/>
    <property type="evidence" value="ECO:0007669"/>
    <property type="project" value="TreeGrafter"/>
</dbReference>
<dbReference type="GO" id="GO:0005615">
    <property type="term" value="C:extracellular space"/>
    <property type="evidence" value="ECO:0007669"/>
    <property type="project" value="TreeGrafter"/>
</dbReference>
<dbReference type="EnsemblMetazoa" id="PPAI000919-RA">
    <property type="protein sequence ID" value="PPAI000919-PA"/>
    <property type="gene ID" value="PPAI000919"/>
</dbReference>
<dbReference type="SMART" id="SM00494">
    <property type="entry name" value="ChtBD2"/>
    <property type="match status" value="1"/>
</dbReference>
<keyword evidence="5" id="KW-1185">Reference proteome</keyword>
<evidence type="ECO:0000256" key="2">
    <source>
        <dbReference type="ARBA" id="ARBA00023157"/>
    </source>
</evidence>
<keyword evidence="2" id="KW-1015">Disulfide bond</keyword>
<evidence type="ECO:0000256" key="1">
    <source>
        <dbReference type="ARBA" id="ARBA00022737"/>
    </source>
</evidence>
<dbReference type="EMBL" id="AJVK01021555">
    <property type="status" value="NOT_ANNOTATED_CDS"/>
    <property type="molecule type" value="Genomic_DNA"/>
</dbReference>
<organism evidence="4 5">
    <name type="scientific">Phlebotomus papatasi</name>
    <name type="common">Sandfly</name>
    <dbReference type="NCBI Taxonomy" id="29031"/>
    <lineage>
        <taxon>Eukaryota</taxon>
        <taxon>Metazoa</taxon>
        <taxon>Ecdysozoa</taxon>
        <taxon>Arthropoda</taxon>
        <taxon>Hexapoda</taxon>
        <taxon>Insecta</taxon>
        <taxon>Pterygota</taxon>
        <taxon>Neoptera</taxon>
        <taxon>Endopterygota</taxon>
        <taxon>Diptera</taxon>
        <taxon>Nematocera</taxon>
        <taxon>Psychodoidea</taxon>
        <taxon>Psychodidae</taxon>
        <taxon>Phlebotomus</taxon>
        <taxon>Phlebotomus</taxon>
    </lineage>
</organism>
<sequence length="599" mass="66237">MHAVQESSPVECMAGCVCKKGFVLDMSSKKCVRPEDCSCHHGGKSYKDGAKIQEHCNTCECKSGSWKCTEHQCPGVCTSWGDSHFTTFDGKDFDFQGVCNYVLSKGSLGKDGGYFVTIQNVLCGSLGETCSKSVHISILGDNPESLTLSSDSSIPGGKDSQEGEKTVQNFSPKSLLVYRAGIFIVFEAPELGLQVKWDRGTRVYITLTNQWRGKVQGLCGNFNSDLQDDFKTPSSGIETNPIIFGDSWKLQDYCPKTTEQVDSCAKHPHRTMWAQRKCGILKSGVFQACHSEVPVDNFLKRCTHDTCACDQGGDCECLCTALAAYAHACALKGVSIRWRTPDLCPMQCDPECSSYSPCVSTCPIETCDNVITSGKEKWMCSDDTCIEGCQLKGCPSGQIYSNETYSHCVPKSTCKPVCMELEGVTYYEGDIISSDLCQTCRYYEIRVLCDCDGSYVVRYETPAPKTPAPVTACDPSIPHVEFPGDCYKFLHCMPMPDGSWQYAEKTCGPTMMFNPQSMICDWVFSVSEIKPECGKPKETTLSPLKIDKCPPGEAWTDCVVPCSNSCHYYGWLRGNYLPTWRALARQILLCFTQSLHVRQ</sequence>
<dbReference type="VEuPathDB" id="VectorBase:PPAPM1_008652"/>
<evidence type="ECO:0008006" key="6">
    <source>
        <dbReference type="Google" id="ProtNLM"/>
    </source>
</evidence>
<dbReference type="SUPFAM" id="SSF57567">
    <property type="entry name" value="Serine protease inhibitors"/>
    <property type="match status" value="1"/>
</dbReference>
<dbReference type="Proteomes" id="UP000092462">
    <property type="component" value="Unassembled WGS sequence"/>
</dbReference>
<dbReference type="SMART" id="SM00215">
    <property type="entry name" value="VWC_out"/>
    <property type="match status" value="1"/>
</dbReference>
<dbReference type="InterPro" id="IPR036084">
    <property type="entry name" value="Ser_inhib-like_sf"/>
</dbReference>
<protein>
    <recommendedName>
        <fullName evidence="6">VWFD domain-containing protein</fullName>
    </recommendedName>
</protein>
<evidence type="ECO:0000256" key="3">
    <source>
        <dbReference type="ARBA" id="ARBA00023180"/>
    </source>
</evidence>
<keyword evidence="3" id="KW-0325">Glycoprotein</keyword>
<dbReference type="PANTHER" id="PTHR11339:SF386">
    <property type="entry name" value="HEMOLECTIN, ISOFORM A"/>
    <property type="match status" value="1"/>
</dbReference>
<dbReference type="Pfam" id="PF08742">
    <property type="entry name" value="C8"/>
    <property type="match status" value="1"/>
</dbReference>
<dbReference type="InterPro" id="IPR002557">
    <property type="entry name" value="Chitin-bd_dom"/>
</dbReference>
<dbReference type="SMART" id="SM00832">
    <property type="entry name" value="C8"/>
    <property type="match status" value="1"/>
</dbReference>
<dbReference type="InterPro" id="IPR014853">
    <property type="entry name" value="VWF/SSPO/ZAN-like_Cys-rich_dom"/>
</dbReference>
<dbReference type="PANTHER" id="PTHR11339">
    <property type="entry name" value="EXTRACELLULAR MATRIX GLYCOPROTEIN RELATED"/>
    <property type="match status" value="1"/>
</dbReference>
<dbReference type="EMBL" id="AJVK01021556">
    <property type="status" value="NOT_ANNOTATED_CDS"/>
    <property type="molecule type" value="Genomic_DNA"/>
</dbReference>
<dbReference type="Pfam" id="PF00094">
    <property type="entry name" value="VWD"/>
    <property type="match status" value="1"/>
</dbReference>
<dbReference type="AlphaFoldDB" id="A0A1B0D0P7"/>
<dbReference type="SMART" id="SM00216">
    <property type="entry name" value="VWD"/>
    <property type="match status" value="1"/>
</dbReference>
<dbReference type="CDD" id="cd19941">
    <property type="entry name" value="TIL"/>
    <property type="match status" value="2"/>
</dbReference>
<dbReference type="PROSITE" id="PS51233">
    <property type="entry name" value="VWFD"/>
    <property type="match status" value="1"/>
</dbReference>
<proteinExistence type="predicted"/>
<accession>A0A1B0D0P7</accession>
<reference evidence="4" key="1">
    <citation type="submission" date="2022-08" db="UniProtKB">
        <authorList>
            <consortium name="EnsemblMetazoa"/>
        </authorList>
    </citation>
    <scope>IDENTIFICATION</scope>
    <source>
        <strain evidence="4">Israel</strain>
    </source>
</reference>
<dbReference type="InterPro" id="IPR050780">
    <property type="entry name" value="Mucin_vWF_Thrombospondin_sf"/>
</dbReference>
<keyword evidence="1" id="KW-0677">Repeat</keyword>
<dbReference type="VEuPathDB" id="VectorBase:PPAI000919"/>